<evidence type="ECO:0000313" key="3">
    <source>
        <dbReference type="Proteomes" id="UP000186465"/>
    </source>
</evidence>
<feature type="transmembrane region" description="Helical" evidence="1">
    <location>
        <begin position="103"/>
        <end position="122"/>
    </location>
</feature>
<reference evidence="3" key="1">
    <citation type="submission" date="2016-11" db="EMBL/GenBank/DDBJ databases">
        <title>Actinomyces gypaetusis sp. nov. isolated from Gypaetus barbatus in Qinghai Tibet Plateau China.</title>
        <authorList>
            <person name="Meng X."/>
        </authorList>
    </citation>
    <scope>NUCLEOTIDE SEQUENCE [LARGE SCALE GENOMIC DNA]</scope>
    <source>
        <strain evidence="3">DSM 15383</strain>
    </source>
</reference>
<gene>
    <name evidence="2" type="ORF">BM477_07865</name>
</gene>
<protein>
    <submittedName>
        <fullName evidence="2">Uncharacterized protein</fullName>
    </submittedName>
</protein>
<feature type="transmembrane region" description="Helical" evidence="1">
    <location>
        <begin position="72"/>
        <end position="91"/>
    </location>
</feature>
<proteinExistence type="predicted"/>
<keyword evidence="1" id="KW-0812">Transmembrane</keyword>
<keyword evidence="1" id="KW-1133">Transmembrane helix</keyword>
<dbReference type="OrthoDB" id="9877902at2"/>
<evidence type="ECO:0000313" key="2">
    <source>
        <dbReference type="EMBL" id="OKL45913.1"/>
    </source>
</evidence>
<organism evidence="2 3">
    <name type="scientific">Boudabousia marimammalium</name>
    <dbReference type="NCBI Taxonomy" id="156892"/>
    <lineage>
        <taxon>Bacteria</taxon>
        <taxon>Bacillati</taxon>
        <taxon>Actinomycetota</taxon>
        <taxon>Actinomycetes</taxon>
        <taxon>Actinomycetales</taxon>
        <taxon>Actinomycetaceae</taxon>
        <taxon>Boudabousia</taxon>
    </lineage>
</organism>
<dbReference type="Proteomes" id="UP000186465">
    <property type="component" value="Unassembled WGS sequence"/>
</dbReference>
<comment type="caution">
    <text evidence="2">The sequence shown here is derived from an EMBL/GenBank/DDBJ whole genome shotgun (WGS) entry which is preliminary data.</text>
</comment>
<name>A0A1Q5PJ72_9ACTO</name>
<sequence length="136" mass="15622">MQIIYLSSLILTIIPLGLFFERLINPVDNNAPHERVSLIQHFMFSGTQGVIILSLTMITIALIGYKYGRLTTPLWVLIYWLGQASELLYWLPGGSFRFFEDTVAFATAFTILLWSIATFMYTHTYRGIKPLLREAQ</sequence>
<keyword evidence="1" id="KW-0472">Membrane</keyword>
<accession>A0A1Q5PJ72</accession>
<dbReference type="AlphaFoldDB" id="A0A1Q5PJ72"/>
<keyword evidence="3" id="KW-1185">Reference proteome</keyword>
<dbReference type="RefSeq" id="WP_075362150.1">
    <property type="nucleotide sequence ID" value="NZ_MPDM01000011.1"/>
</dbReference>
<evidence type="ECO:0000256" key="1">
    <source>
        <dbReference type="SAM" id="Phobius"/>
    </source>
</evidence>
<dbReference type="EMBL" id="MPDM01000011">
    <property type="protein sequence ID" value="OKL45913.1"/>
    <property type="molecule type" value="Genomic_DNA"/>
</dbReference>
<feature type="transmembrane region" description="Helical" evidence="1">
    <location>
        <begin position="43"/>
        <end position="65"/>
    </location>
</feature>